<feature type="compositionally biased region" description="Low complexity" evidence="3">
    <location>
        <begin position="425"/>
        <end position="440"/>
    </location>
</feature>
<dbReference type="PROSITE" id="PS51450">
    <property type="entry name" value="LRR"/>
    <property type="match status" value="2"/>
</dbReference>
<feature type="region of interest" description="Disordered" evidence="3">
    <location>
        <begin position="1493"/>
        <end position="1513"/>
    </location>
</feature>
<feature type="region of interest" description="Disordered" evidence="3">
    <location>
        <begin position="637"/>
        <end position="687"/>
    </location>
</feature>
<feature type="compositionally biased region" description="Basic and acidic residues" evidence="3">
    <location>
        <begin position="874"/>
        <end position="883"/>
    </location>
</feature>
<dbReference type="InterPro" id="IPR052574">
    <property type="entry name" value="CDIRP"/>
</dbReference>
<evidence type="ECO:0000256" key="1">
    <source>
        <dbReference type="ARBA" id="ARBA00022614"/>
    </source>
</evidence>
<feature type="region of interest" description="Disordered" evidence="3">
    <location>
        <begin position="517"/>
        <end position="557"/>
    </location>
</feature>
<feature type="compositionally biased region" description="Polar residues" evidence="3">
    <location>
        <begin position="356"/>
        <end position="371"/>
    </location>
</feature>
<feature type="compositionally biased region" description="Basic and acidic residues" evidence="3">
    <location>
        <begin position="814"/>
        <end position="823"/>
    </location>
</feature>
<feature type="compositionally biased region" description="Acidic residues" evidence="3">
    <location>
        <begin position="641"/>
        <end position="650"/>
    </location>
</feature>
<feature type="region of interest" description="Disordered" evidence="3">
    <location>
        <begin position="1"/>
        <end position="127"/>
    </location>
</feature>
<name>A0A0D0VNX2_CRYGA</name>
<evidence type="ECO:0000256" key="2">
    <source>
        <dbReference type="ARBA" id="ARBA00022737"/>
    </source>
</evidence>
<feature type="compositionally biased region" description="Polar residues" evidence="3">
    <location>
        <begin position="955"/>
        <end position="968"/>
    </location>
</feature>
<keyword evidence="1" id="KW-0433">Leucine-rich repeat</keyword>
<feature type="region of interest" description="Disordered" evidence="3">
    <location>
        <begin position="353"/>
        <end position="386"/>
    </location>
</feature>
<feature type="compositionally biased region" description="Low complexity" evidence="3">
    <location>
        <begin position="101"/>
        <end position="114"/>
    </location>
</feature>
<evidence type="ECO:0000313" key="4">
    <source>
        <dbReference type="EMBL" id="KIR48946.1"/>
    </source>
</evidence>
<reference evidence="4" key="1">
    <citation type="submission" date="2015-01" db="EMBL/GenBank/DDBJ databases">
        <title>The Genome Sequence of Cryptococcus gattii CA1280.</title>
        <authorList>
            <consortium name="The Broad Institute Genomics Platform"/>
            <person name="Cuomo C."/>
            <person name="Litvintseva A."/>
            <person name="Chen Y."/>
            <person name="Heitman J."/>
            <person name="Sun S."/>
            <person name="Springer D."/>
            <person name="Dromer F."/>
            <person name="Young S."/>
            <person name="Zeng Q."/>
            <person name="Gargeya S."/>
            <person name="Abouelleil A."/>
            <person name="Alvarado L."/>
            <person name="Chapman S.B."/>
            <person name="Gainer-Dewar J."/>
            <person name="Goldberg J."/>
            <person name="Griggs A."/>
            <person name="Gujja S."/>
            <person name="Hansen M."/>
            <person name="Howarth C."/>
            <person name="Imamovic A."/>
            <person name="Larimer J."/>
            <person name="Murphy C."/>
            <person name="Naylor J."/>
            <person name="Pearson M."/>
            <person name="Priest M."/>
            <person name="Roberts A."/>
            <person name="Saif S."/>
            <person name="Shea T."/>
            <person name="Sykes S."/>
            <person name="Wortman J."/>
            <person name="Nusbaum C."/>
            <person name="Birren B."/>
        </authorList>
    </citation>
    <scope>NUCLEOTIDE SEQUENCE [LARGE SCALE GENOMIC DNA]</scope>
    <source>
        <strain evidence="4">CA1280</strain>
    </source>
</reference>
<dbReference type="PANTHER" id="PTHR47566:SF1">
    <property type="entry name" value="PROTEIN NUD1"/>
    <property type="match status" value="1"/>
</dbReference>
<feature type="compositionally biased region" description="Polar residues" evidence="3">
    <location>
        <begin position="66"/>
        <end position="76"/>
    </location>
</feature>
<feature type="compositionally biased region" description="Low complexity" evidence="3">
    <location>
        <begin position="702"/>
        <end position="713"/>
    </location>
</feature>
<feature type="compositionally biased region" description="Polar residues" evidence="3">
    <location>
        <begin position="441"/>
        <end position="453"/>
    </location>
</feature>
<proteinExistence type="predicted"/>
<accession>A0A0D0VNX2</accession>
<dbReference type="InterPro" id="IPR032675">
    <property type="entry name" value="LRR_dom_sf"/>
</dbReference>
<dbReference type="InterPro" id="IPR001611">
    <property type="entry name" value="Leu-rich_rpt"/>
</dbReference>
<feature type="compositionally biased region" description="Polar residues" evidence="3">
    <location>
        <begin position="670"/>
        <end position="685"/>
    </location>
</feature>
<feature type="region of interest" description="Disordered" evidence="3">
    <location>
        <begin position="814"/>
        <end position="970"/>
    </location>
</feature>
<feature type="compositionally biased region" description="Polar residues" evidence="3">
    <location>
        <begin position="281"/>
        <end position="307"/>
    </location>
</feature>
<sequence>MAAASVPGWATDELLEEWPESSPSPPPALSKLPANPQSQVNLDSVRAKRGSLRMLGQAAARPLPPSRSNSNISVSNDDGPGRIVSGHVDGGRGHVSGTGIDVGVLSPPSSLSSSDGRETLPAGTFVVKDGVEDDRGAHLAKNRMGSKDKDIFGALPLERMFDPPSPSVAAPVTATDTSQHTNHPTVSPEVFSSPPGPKLPEPPRKASHQYAPLNPSRLSKSVTPSSNDSFTTTMSSAPSIVAPQFMSSKAPEADDSMLQNSTISRSEDDDSALCNAVPIVQQDNGARSTPTVTQRAPSQSERISSKSPMVRLQDCSNYSFTFESLRQSSYQSSRDHSSPMRSPFNPEVEVAVEGPSHSTLNFRSRTCQSEFTNEDRSPPNPPLRLFRSTYDTYTREHLSALVDSIAVEPSPSPPGTVSVRLNNGSFSVDSSTSPSQSASSPHFNSTPSSASDVRSSKRLRLSPASPPQKRPLRDWGAQGREMMNRLRNVEESVDEASLSRFSGSDDQGVIDELVHSDYVNHSPSPPLKDDPPTYSAQHAEAEPPKHRSNPSTSSSGYLRAAEDIMARIKLRKVSESASDSLALCNDQRVLSPFDDNRVWEEHADQYAKCAKSKGKSRTAPSPRRMLRHLCASEEIKRVADEEGASDDEQSHDEVNPSLRRWPEQRRPTDQVLQANSNGSGGQSISHLPRFTADDINRYMSSSTHATSTTVSTSFVKHRGPRVAQNHGSSPAMRMIRPDDVEGVVPDKIGKMRYDRIQMRWVRELGSVDEAGESRLTGSEESIDVFAGIESLPGHLEDPGGSSVQMPTTHRLDESLREHEREIQENADDEQSGVEQHETRSSVSITNDRDDDTVEDCPDLSPIELEGDATTEPMRIIEESKERSTPSSATSVFANASHHGAIHDVPSAPLLRTPTPSAFAQKPIRSALRNAATPADKPKKRQGWSDEATPGPIARNITSASSGKRSVSFSDGKKAGKIIDLEVEMRTTRWQTSTKEECADIFKRESAVGDRSFLSSARTRRIQGLLDDMGEMTLDDETPCKPSSRQIEDTDRPFSRASLTSSPDSPSTVPIRSPHVGRSSTYASRHAGNATFLTECSFGIAHDKLVEIITDIEPFNPHWDQLKSIDLRDKKADSVARLKEFLPNLDEVNLDDNAIGYLSGIPTTVRTLHVAGNLLTSLTAVNHLRNLQYLDISRNKLDSVAQLGCLIHLRELKVDDNGICDLEGIMNMDCLIKLSCANNKLDMLDLSAAKWSKLENLNLSNNRIANIRDLHKLSSVASINLEGNRLCAFTSQIPMPSVRVLRFSDNDIAFFDISLFPKIRTLYADNNLLSHLGGSEHAPPSQLENLSLRNQRSASLHLTFIDLENVRRLYVSGNALTEDFFPPRPLYSLVYLEAAACKMSQWPRDFASNAPHLKMLNLNYNYFTDLNGVKGMNNLRKLTLVGGRLGGEEAGKRDGGDVMAGLRGLQNLEELDLRMNPFTLSYYFPLLLPSPSPSSVLDPSTPTRNNQDRGGIGQSVAVPQAAWSTYDTRFRKNLPDEWYSKRLVYRGLIMQNCRKMRKLDGIVVEDGERKRANQLLEAAVGIGR</sequence>
<dbReference type="SUPFAM" id="SSF52058">
    <property type="entry name" value="L domain-like"/>
    <property type="match status" value="1"/>
</dbReference>
<feature type="compositionally biased region" description="Acidic residues" evidence="3">
    <location>
        <begin position="848"/>
        <end position="857"/>
    </location>
</feature>
<evidence type="ECO:0000256" key="3">
    <source>
        <dbReference type="SAM" id="MobiDB-lite"/>
    </source>
</evidence>
<dbReference type="PANTHER" id="PTHR47566">
    <property type="match status" value="1"/>
</dbReference>
<dbReference type="OrthoDB" id="7451790at2759"/>
<dbReference type="GO" id="GO:0035591">
    <property type="term" value="F:signaling adaptor activity"/>
    <property type="evidence" value="ECO:0007669"/>
    <property type="project" value="TreeGrafter"/>
</dbReference>
<feature type="compositionally biased region" description="Polar residues" evidence="3">
    <location>
        <begin position="1056"/>
        <end position="1069"/>
    </location>
</feature>
<dbReference type="GO" id="GO:0031028">
    <property type="term" value="P:septation initiation signaling"/>
    <property type="evidence" value="ECO:0007669"/>
    <property type="project" value="TreeGrafter"/>
</dbReference>
<feature type="region of interest" description="Disordered" evidence="3">
    <location>
        <begin position="702"/>
        <end position="733"/>
    </location>
</feature>
<feature type="compositionally biased region" description="Polar residues" evidence="3">
    <location>
        <begin position="176"/>
        <end position="185"/>
    </location>
</feature>
<gene>
    <name evidence="4" type="ORF">I312_02016</name>
</gene>
<dbReference type="Gene3D" id="3.80.10.10">
    <property type="entry name" value="Ribonuclease Inhibitor"/>
    <property type="match status" value="2"/>
</dbReference>
<dbReference type="EMBL" id="KN847976">
    <property type="protein sequence ID" value="KIR48946.1"/>
    <property type="molecule type" value="Genomic_DNA"/>
</dbReference>
<feature type="compositionally biased region" description="Polar residues" evidence="3">
    <location>
        <begin position="884"/>
        <end position="893"/>
    </location>
</feature>
<feature type="region of interest" description="Disordered" evidence="3">
    <location>
        <begin position="1031"/>
        <end position="1079"/>
    </location>
</feature>
<dbReference type="GO" id="GO:1902412">
    <property type="term" value="P:regulation of mitotic cytokinesis"/>
    <property type="evidence" value="ECO:0007669"/>
    <property type="project" value="TreeGrafter"/>
</dbReference>
<protein>
    <submittedName>
        <fullName evidence="4">Unplaced genomic scaffold supercont1.4, whole genome shotgun sequence</fullName>
    </submittedName>
</protein>
<feature type="compositionally biased region" description="Polar residues" evidence="3">
    <location>
        <begin position="216"/>
        <end position="238"/>
    </location>
</feature>
<dbReference type="HOGENOM" id="CLU_002805_1_0_1"/>
<feature type="region of interest" description="Disordered" evidence="3">
    <location>
        <begin position="406"/>
        <end position="477"/>
    </location>
</feature>
<organism evidence="4">
    <name type="scientific">Cryptococcus bacillisporus CA1280</name>
    <dbReference type="NCBI Taxonomy" id="1296109"/>
    <lineage>
        <taxon>Eukaryota</taxon>
        <taxon>Fungi</taxon>
        <taxon>Dikarya</taxon>
        <taxon>Basidiomycota</taxon>
        <taxon>Agaricomycotina</taxon>
        <taxon>Tremellomycetes</taxon>
        <taxon>Tremellales</taxon>
        <taxon>Cryptococcaceae</taxon>
        <taxon>Cryptococcus</taxon>
        <taxon>Cryptococcus gattii species complex</taxon>
    </lineage>
</organism>
<feature type="region of interest" description="Disordered" evidence="3">
    <location>
        <begin position="157"/>
        <end position="308"/>
    </location>
</feature>
<dbReference type="GO" id="GO:0061499">
    <property type="term" value="C:outer plaque of mitotic spindle pole body"/>
    <property type="evidence" value="ECO:0007669"/>
    <property type="project" value="TreeGrafter"/>
</dbReference>
<keyword evidence="2" id="KW-0677">Repeat</keyword>